<dbReference type="AlphaFoldDB" id="A0A2H0U8N3"/>
<evidence type="ECO:0000256" key="2">
    <source>
        <dbReference type="SAM" id="Phobius"/>
    </source>
</evidence>
<feature type="region of interest" description="Disordered" evidence="1">
    <location>
        <begin position="205"/>
        <end position="246"/>
    </location>
</feature>
<feature type="compositionally biased region" description="Pro residues" evidence="1">
    <location>
        <begin position="237"/>
        <end position="246"/>
    </location>
</feature>
<feature type="transmembrane region" description="Helical" evidence="2">
    <location>
        <begin position="32"/>
        <end position="55"/>
    </location>
</feature>
<reference evidence="4" key="1">
    <citation type="submission" date="2017-09" db="EMBL/GenBank/DDBJ databases">
        <title>Depth-based differentiation of microbial function through sediment-hosted aquifers and enrichment of novel symbionts in the deep terrestrial subsurface.</title>
        <authorList>
            <person name="Probst A.J."/>
            <person name="Ladd B."/>
            <person name="Jarett J.K."/>
            <person name="Geller-Mcgrath D.E."/>
            <person name="Sieber C.M.K."/>
            <person name="Emerson J.B."/>
            <person name="Anantharaman K."/>
            <person name="Thomas B.C."/>
            <person name="Malmstrom R."/>
            <person name="Stieglmeier M."/>
            <person name="Klingl A."/>
            <person name="Woyke T."/>
            <person name="Ryan C.M."/>
            <person name="Banfield J.F."/>
        </authorList>
    </citation>
    <scope>NUCLEOTIDE SEQUENCE [LARGE SCALE GENOMIC DNA]</scope>
</reference>
<accession>A0A2H0U8N3</accession>
<keyword evidence="2" id="KW-0812">Transmembrane</keyword>
<feature type="compositionally biased region" description="Low complexity" evidence="1">
    <location>
        <begin position="205"/>
        <end position="236"/>
    </location>
</feature>
<evidence type="ECO:0000313" key="4">
    <source>
        <dbReference type="Proteomes" id="UP000231379"/>
    </source>
</evidence>
<dbReference type="EMBL" id="PFBM01000005">
    <property type="protein sequence ID" value="PIR82763.1"/>
    <property type="molecule type" value="Genomic_DNA"/>
</dbReference>
<evidence type="ECO:0008006" key="5">
    <source>
        <dbReference type="Google" id="ProtNLM"/>
    </source>
</evidence>
<dbReference type="Proteomes" id="UP000231379">
    <property type="component" value="Unassembled WGS sequence"/>
</dbReference>
<sequence length="246" mass="26293">MEAPIKSSFIPTEPVREIKQPRVARGGGLTDLFVLASIVIFVGSVGLGIGMFLYLQYLTANTASKVEQLERAQQAFEPALIQELTRLHDRMQAANIVLGNHIAPSVFFRALEQLTLQTVSYSSLNFQANEIQNMTLEMDGLARSVNAIALQADLLSKSGIVSSPIFTNITRTAEGVQFDLSAVVNPASLRFIQVVRAGQFAAPASASQRAPASSSQTTPASASQPASAPQQDSRPAAPDPFLPPSQ</sequence>
<evidence type="ECO:0000313" key="3">
    <source>
        <dbReference type="EMBL" id="PIR82763.1"/>
    </source>
</evidence>
<protein>
    <recommendedName>
        <fullName evidence="5">PilN domain-containing protein</fullName>
    </recommendedName>
</protein>
<keyword evidence="2" id="KW-0472">Membrane</keyword>
<name>A0A2H0U8N3_9BACT</name>
<gene>
    <name evidence="3" type="ORF">COU20_00325</name>
</gene>
<evidence type="ECO:0000256" key="1">
    <source>
        <dbReference type="SAM" id="MobiDB-lite"/>
    </source>
</evidence>
<comment type="caution">
    <text evidence="3">The sequence shown here is derived from an EMBL/GenBank/DDBJ whole genome shotgun (WGS) entry which is preliminary data.</text>
</comment>
<keyword evidence="2" id="KW-1133">Transmembrane helix</keyword>
<organism evidence="3 4">
    <name type="scientific">Candidatus Kaiserbacteria bacterium CG10_big_fil_rev_8_21_14_0_10_59_10</name>
    <dbReference type="NCBI Taxonomy" id="1974612"/>
    <lineage>
        <taxon>Bacteria</taxon>
        <taxon>Candidatus Kaiseribacteriota</taxon>
    </lineage>
</organism>
<proteinExistence type="predicted"/>